<dbReference type="InterPro" id="IPR036390">
    <property type="entry name" value="WH_DNA-bd_sf"/>
</dbReference>
<comment type="similarity">
    <text evidence="1">Belongs to the LysR transcriptional regulatory family.</text>
</comment>
<dbReference type="Pfam" id="PF03466">
    <property type="entry name" value="LysR_substrate"/>
    <property type="match status" value="1"/>
</dbReference>
<sequence>MDLDLAQLRALGAIAEAGTLDGAARALHLTPSAISQRLKALEATAGRVLLVRSKPVRLTPSGEAMVRLARQVDLLAGDTAALLGADDAPGRPPSLPLAVNADSLATWILPTLGPLASEICFDLRSDDESHTAELLRDGTVMAAVTTQADPVPGCSVIRLGSLRYRPVAAPTFVDRWFADGVTRAALAEAPLLIFDRKDTLQHRYLQRRVRTGAGQPLDPPIHAVPASSEFMAAVAAGFGWGLLPRQQSAELLARGELVEFDADRGIDVVLFWQQWKLRSPALDRVAAAVREGATRYLD</sequence>
<dbReference type="PANTHER" id="PTHR30579">
    <property type="entry name" value="TRANSCRIPTIONAL REGULATOR"/>
    <property type="match status" value="1"/>
</dbReference>
<keyword evidence="4" id="KW-0010">Activator</keyword>
<evidence type="ECO:0000259" key="6">
    <source>
        <dbReference type="PROSITE" id="PS50931"/>
    </source>
</evidence>
<evidence type="ECO:0000256" key="3">
    <source>
        <dbReference type="ARBA" id="ARBA00023125"/>
    </source>
</evidence>
<evidence type="ECO:0000256" key="2">
    <source>
        <dbReference type="ARBA" id="ARBA00023015"/>
    </source>
</evidence>
<evidence type="ECO:0000313" key="8">
    <source>
        <dbReference type="Proteomes" id="UP000306985"/>
    </source>
</evidence>
<organism evidence="7 8">
    <name type="scientific">Nakamurella flava</name>
    <dbReference type="NCBI Taxonomy" id="2576308"/>
    <lineage>
        <taxon>Bacteria</taxon>
        <taxon>Bacillati</taxon>
        <taxon>Actinomycetota</taxon>
        <taxon>Actinomycetes</taxon>
        <taxon>Nakamurellales</taxon>
        <taxon>Nakamurellaceae</taxon>
        <taxon>Nakamurella</taxon>
    </lineage>
</organism>
<dbReference type="RefSeq" id="WP_137451480.1">
    <property type="nucleotide sequence ID" value="NZ_SZZH01000006.1"/>
</dbReference>
<evidence type="ECO:0000256" key="1">
    <source>
        <dbReference type="ARBA" id="ARBA00009437"/>
    </source>
</evidence>
<dbReference type="GO" id="GO:0003700">
    <property type="term" value="F:DNA-binding transcription factor activity"/>
    <property type="evidence" value="ECO:0007669"/>
    <property type="project" value="InterPro"/>
</dbReference>
<reference evidence="7 8" key="1">
    <citation type="submission" date="2019-05" db="EMBL/GenBank/DDBJ databases">
        <title>Nakamurella sp. N5BH11, whole genome shotgun sequence.</title>
        <authorList>
            <person name="Tuo L."/>
        </authorList>
    </citation>
    <scope>NUCLEOTIDE SEQUENCE [LARGE SCALE GENOMIC DNA]</scope>
    <source>
        <strain evidence="7 8">N5BH11</strain>
    </source>
</reference>
<dbReference type="Pfam" id="PF00126">
    <property type="entry name" value="HTH_1"/>
    <property type="match status" value="1"/>
</dbReference>
<proteinExistence type="inferred from homology"/>
<keyword evidence="2" id="KW-0805">Transcription regulation</keyword>
<dbReference type="Gene3D" id="1.10.10.10">
    <property type="entry name" value="Winged helix-like DNA-binding domain superfamily/Winged helix DNA-binding domain"/>
    <property type="match status" value="1"/>
</dbReference>
<dbReference type="InterPro" id="IPR005119">
    <property type="entry name" value="LysR_subst-bd"/>
</dbReference>
<dbReference type="NCBIfam" id="NF002964">
    <property type="entry name" value="PRK03635.1"/>
    <property type="match status" value="1"/>
</dbReference>
<dbReference type="InterPro" id="IPR000847">
    <property type="entry name" value="LysR_HTH_N"/>
</dbReference>
<keyword evidence="8" id="KW-1185">Reference proteome</keyword>
<dbReference type="SUPFAM" id="SSF53850">
    <property type="entry name" value="Periplasmic binding protein-like II"/>
    <property type="match status" value="1"/>
</dbReference>
<evidence type="ECO:0000313" key="7">
    <source>
        <dbReference type="EMBL" id="TKV57094.1"/>
    </source>
</evidence>
<dbReference type="Gene3D" id="3.40.190.290">
    <property type="match status" value="1"/>
</dbReference>
<dbReference type="InterPro" id="IPR036388">
    <property type="entry name" value="WH-like_DNA-bd_sf"/>
</dbReference>
<dbReference type="Proteomes" id="UP000306985">
    <property type="component" value="Unassembled WGS sequence"/>
</dbReference>
<gene>
    <name evidence="7" type="ORF">FDO65_20030</name>
</gene>
<keyword evidence="3" id="KW-0238">DNA-binding</keyword>
<feature type="domain" description="HTH lysR-type" evidence="6">
    <location>
        <begin position="3"/>
        <end position="59"/>
    </location>
</feature>
<dbReference type="NCBIfam" id="TIGR03298">
    <property type="entry name" value="argP"/>
    <property type="match status" value="1"/>
</dbReference>
<accession>A0A4U6QAS4</accession>
<dbReference type="AlphaFoldDB" id="A0A4U6QAS4"/>
<dbReference type="InterPro" id="IPR017685">
    <property type="entry name" value="ArgP"/>
</dbReference>
<dbReference type="NCBIfam" id="NF009888">
    <property type="entry name" value="PRK13348.1"/>
    <property type="match status" value="1"/>
</dbReference>
<evidence type="ECO:0000256" key="4">
    <source>
        <dbReference type="ARBA" id="ARBA00023159"/>
    </source>
</evidence>
<dbReference type="InterPro" id="IPR050176">
    <property type="entry name" value="LTTR"/>
</dbReference>
<dbReference type="SUPFAM" id="SSF46785">
    <property type="entry name" value="Winged helix' DNA-binding domain"/>
    <property type="match status" value="1"/>
</dbReference>
<dbReference type="PANTHER" id="PTHR30579:SF2">
    <property type="entry name" value="HTH-TYPE TRANSCRIPTIONAL REGULATOR ARGP"/>
    <property type="match status" value="1"/>
</dbReference>
<comment type="caution">
    <text evidence="7">The sequence shown here is derived from an EMBL/GenBank/DDBJ whole genome shotgun (WGS) entry which is preliminary data.</text>
</comment>
<dbReference type="GO" id="GO:0003677">
    <property type="term" value="F:DNA binding"/>
    <property type="evidence" value="ECO:0007669"/>
    <property type="project" value="UniProtKB-KW"/>
</dbReference>
<evidence type="ECO:0000256" key="5">
    <source>
        <dbReference type="ARBA" id="ARBA00023163"/>
    </source>
</evidence>
<name>A0A4U6QAS4_9ACTN</name>
<dbReference type="EMBL" id="SZZH01000006">
    <property type="protein sequence ID" value="TKV57094.1"/>
    <property type="molecule type" value="Genomic_DNA"/>
</dbReference>
<dbReference type="OrthoDB" id="3252676at2"/>
<keyword evidence="5" id="KW-0804">Transcription</keyword>
<protein>
    <submittedName>
        <fullName evidence="7">LysR family transcriptional regulator ArgP</fullName>
    </submittedName>
</protein>
<dbReference type="PROSITE" id="PS50931">
    <property type="entry name" value="HTH_LYSR"/>
    <property type="match status" value="1"/>
</dbReference>